<sequence length="362" mass="40726">MRYKTGFAIFISIIILAVLGYGYAFINQYNKGIPAEWWLVNTVDYKNLVAEKHSGKRIMVVSGSNSLFSVNSNVIKEKTGIQTINMAMHAGLDIDFYKYIIKKYTHKGDVVVIPLEYEFYTRQNAYNDWFVNNMASWGGSYLKSLPPTSAVKLLTYLSPKRIYEGITTVEPVKFEDKSIVSQFYEHNDGIFYGYNFRSMNATGDINANPKISAQQEAAKEAPRQCLGNNLVVSDYTIRELKEIKSIVEKSGATMILTYPVYMKNAQCSMDNKETSASLKVLADTLSKNDISIKCSPGMSMLDPVFFMDPPYHANAIGAEIRSTFLGECLKEIITTGDDKNSRKIPVEVLRKMEAELSSKVAH</sequence>
<comment type="caution">
    <text evidence="2">The sequence shown here is derived from an EMBL/GenBank/DDBJ whole genome shotgun (WGS) entry which is preliminary data.</text>
</comment>
<gene>
    <name evidence="2" type="ORF">C7387_0722</name>
</gene>
<dbReference type="RefSeq" id="WP_120816095.1">
    <property type="nucleotide sequence ID" value="NZ_RBIZ01000003.1"/>
</dbReference>
<reference evidence="2 3" key="1">
    <citation type="submission" date="2018-10" db="EMBL/GenBank/DDBJ databases">
        <title>Genomic Encyclopedia of Type Strains, Phase IV (KMG-IV): sequencing the most valuable type-strain genomes for metagenomic binning, comparative biology and taxonomic classification.</title>
        <authorList>
            <person name="Goeker M."/>
        </authorList>
    </citation>
    <scope>NUCLEOTIDE SEQUENCE [LARGE SCALE GENOMIC DNA]</scope>
    <source>
        <strain evidence="2 3">DSM 5079</strain>
    </source>
</reference>
<evidence type="ECO:0000313" key="2">
    <source>
        <dbReference type="EMBL" id="RKR64044.1"/>
    </source>
</evidence>
<keyword evidence="1" id="KW-0812">Transmembrane</keyword>
<keyword evidence="3" id="KW-1185">Reference proteome</keyword>
<evidence type="ECO:0000313" key="3">
    <source>
        <dbReference type="Proteomes" id="UP000267341"/>
    </source>
</evidence>
<feature type="transmembrane region" description="Helical" evidence="1">
    <location>
        <begin position="7"/>
        <end position="26"/>
    </location>
</feature>
<name>A0ABX9S069_9ENTR</name>
<dbReference type="GeneID" id="66902790"/>
<evidence type="ECO:0000256" key="1">
    <source>
        <dbReference type="SAM" id="Phobius"/>
    </source>
</evidence>
<keyword evidence="1" id="KW-0472">Membrane</keyword>
<evidence type="ECO:0008006" key="4">
    <source>
        <dbReference type="Google" id="ProtNLM"/>
    </source>
</evidence>
<keyword evidence="1" id="KW-1133">Transmembrane helix</keyword>
<organism evidence="2 3">
    <name type="scientific">Yokenella regensburgei</name>
    <dbReference type="NCBI Taxonomy" id="158877"/>
    <lineage>
        <taxon>Bacteria</taxon>
        <taxon>Pseudomonadati</taxon>
        <taxon>Pseudomonadota</taxon>
        <taxon>Gammaproteobacteria</taxon>
        <taxon>Enterobacterales</taxon>
        <taxon>Enterobacteriaceae</taxon>
        <taxon>Yokenella</taxon>
    </lineage>
</organism>
<protein>
    <recommendedName>
        <fullName evidence="4">SGNH/GDSL hydrolase family protein</fullName>
    </recommendedName>
</protein>
<accession>A0ABX9S069</accession>
<proteinExistence type="predicted"/>
<dbReference type="Proteomes" id="UP000267341">
    <property type="component" value="Unassembled WGS sequence"/>
</dbReference>
<dbReference type="EMBL" id="RBIZ01000003">
    <property type="protein sequence ID" value="RKR64044.1"/>
    <property type="molecule type" value="Genomic_DNA"/>
</dbReference>